<dbReference type="EC" id="2.5.1.18" evidence="1"/>
<dbReference type="EMBL" id="NBII01000011">
    <property type="protein sequence ID" value="PAV14996.1"/>
    <property type="molecule type" value="Genomic_DNA"/>
</dbReference>
<dbReference type="GO" id="GO:0004364">
    <property type="term" value="F:glutathione transferase activity"/>
    <property type="evidence" value="ECO:0007669"/>
    <property type="project" value="UniProtKB-EC"/>
</dbReference>
<sequence length="222" mass="25330">MVVKVYGNIFSPYVQLVVIALREAKVQYELVPVEDQKSPEYLSKQPFGQVPLLEDEDGFLIYESRAIARYIISKYAPKSALIPKGLKENALFEQAVSIETSNFSPNAYNLVRESFSATITGVPPNEERLTELRKTFSDKLKGYDAILGKQKYLAGNEITLADLFHLPMGALSFERIGFKGVYEYPNVKRWWEEITSIPVWKEIWVEATVAFEEFSKKRSAKS</sequence>
<dbReference type="PANTHER" id="PTHR43900:SF3">
    <property type="entry name" value="GLUTATHIONE S-TRANSFERASE RHO"/>
    <property type="match status" value="1"/>
</dbReference>
<dbReference type="Proteomes" id="UP000217199">
    <property type="component" value="Unassembled WGS sequence"/>
</dbReference>
<evidence type="ECO:0000313" key="8">
    <source>
        <dbReference type="Proteomes" id="UP000217199"/>
    </source>
</evidence>
<proteinExistence type="inferred from homology"/>
<dbReference type="Pfam" id="PF02798">
    <property type="entry name" value="GST_N"/>
    <property type="match status" value="1"/>
</dbReference>
<dbReference type="Gene3D" id="1.20.1050.10">
    <property type="match status" value="1"/>
</dbReference>
<evidence type="ECO:0000256" key="3">
    <source>
        <dbReference type="ARBA" id="ARBA00047960"/>
    </source>
</evidence>
<dbReference type="PROSITE" id="PS50405">
    <property type="entry name" value="GST_CTER"/>
    <property type="match status" value="1"/>
</dbReference>
<evidence type="ECO:0000259" key="6">
    <source>
        <dbReference type="PROSITE" id="PS50405"/>
    </source>
</evidence>
<accession>A0A286U5Y9</accession>
<dbReference type="SUPFAM" id="SSF52833">
    <property type="entry name" value="Thioredoxin-like"/>
    <property type="match status" value="1"/>
</dbReference>
<feature type="domain" description="GST N-terminal" evidence="5">
    <location>
        <begin position="1"/>
        <end position="79"/>
    </location>
</feature>
<organism evidence="7 8">
    <name type="scientific">Pyrrhoderma noxium</name>
    <dbReference type="NCBI Taxonomy" id="2282107"/>
    <lineage>
        <taxon>Eukaryota</taxon>
        <taxon>Fungi</taxon>
        <taxon>Dikarya</taxon>
        <taxon>Basidiomycota</taxon>
        <taxon>Agaricomycotina</taxon>
        <taxon>Agaricomycetes</taxon>
        <taxon>Hymenochaetales</taxon>
        <taxon>Hymenochaetaceae</taxon>
        <taxon>Pyrrhoderma</taxon>
    </lineage>
</organism>
<dbReference type="OrthoDB" id="249703at2759"/>
<dbReference type="InterPro" id="IPR004045">
    <property type="entry name" value="Glutathione_S-Trfase_N"/>
</dbReference>
<dbReference type="SFLD" id="SFLDG00358">
    <property type="entry name" value="Main_(cytGST)"/>
    <property type="match status" value="1"/>
</dbReference>
<name>A0A286U5Y9_9AGAM</name>
<dbReference type="SUPFAM" id="SSF47616">
    <property type="entry name" value="GST C-terminal domain-like"/>
    <property type="match status" value="1"/>
</dbReference>
<feature type="domain" description="GST C-terminal" evidence="6">
    <location>
        <begin position="85"/>
        <end position="222"/>
    </location>
</feature>
<dbReference type="InParanoid" id="A0A286U5Y9"/>
<evidence type="ECO:0000256" key="2">
    <source>
        <dbReference type="ARBA" id="ARBA00022679"/>
    </source>
</evidence>
<dbReference type="PANTHER" id="PTHR43900">
    <property type="entry name" value="GLUTATHIONE S-TRANSFERASE RHO"/>
    <property type="match status" value="1"/>
</dbReference>
<gene>
    <name evidence="7" type="ORF">PNOK_0954900</name>
</gene>
<dbReference type="FunFam" id="3.40.30.10:FF:000016">
    <property type="entry name" value="Glutathione S-transferase F2"/>
    <property type="match status" value="1"/>
</dbReference>
<dbReference type="GO" id="GO:0043295">
    <property type="term" value="F:glutathione binding"/>
    <property type="evidence" value="ECO:0007669"/>
    <property type="project" value="TreeGrafter"/>
</dbReference>
<comment type="catalytic activity">
    <reaction evidence="3">
        <text>RX + glutathione = an S-substituted glutathione + a halide anion + H(+)</text>
        <dbReference type="Rhea" id="RHEA:16437"/>
        <dbReference type="ChEBI" id="CHEBI:15378"/>
        <dbReference type="ChEBI" id="CHEBI:16042"/>
        <dbReference type="ChEBI" id="CHEBI:17792"/>
        <dbReference type="ChEBI" id="CHEBI:57925"/>
        <dbReference type="ChEBI" id="CHEBI:90779"/>
        <dbReference type="EC" id="2.5.1.18"/>
    </reaction>
</comment>
<dbReference type="Pfam" id="PF00043">
    <property type="entry name" value="GST_C"/>
    <property type="match status" value="1"/>
</dbReference>
<evidence type="ECO:0000256" key="4">
    <source>
        <dbReference type="RuleBase" id="RU003494"/>
    </source>
</evidence>
<dbReference type="AlphaFoldDB" id="A0A286U5Y9"/>
<dbReference type="GO" id="GO:0006749">
    <property type="term" value="P:glutathione metabolic process"/>
    <property type="evidence" value="ECO:0007669"/>
    <property type="project" value="TreeGrafter"/>
</dbReference>
<dbReference type="Gene3D" id="3.40.30.10">
    <property type="entry name" value="Glutaredoxin"/>
    <property type="match status" value="1"/>
</dbReference>
<dbReference type="SFLD" id="SFLDS00019">
    <property type="entry name" value="Glutathione_Transferase_(cytos"/>
    <property type="match status" value="1"/>
</dbReference>
<comment type="similarity">
    <text evidence="4">Belongs to the GST superfamily.</text>
</comment>
<keyword evidence="8" id="KW-1185">Reference proteome</keyword>
<comment type="caution">
    <text evidence="7">The sequence shown here is derived from an EMBL/GenBank/DDBJ whole genome shotgun (WGS) entry which is preliminary data.</text>
</comment>
<evidence type="ECO:0000259" key="5">
    <source>
        <dbReference type="PROSITE" id="PS50404"/>
    </source>
</evidence>
<dbReference type="PROSITE" id="PS50404">
    <property type="entry name" value="GST_NTER"/>
    <property type="match status" value="1"/>
</dbReference>
<evidence type="ECO:0000313" key="7">
    <source>
        <dbReference type="EMBL" id="PAV14996.1"/>
    </source>
</evidence>
<reference evidence="7 8" key="1">
    <citation type="journal article" date="2017" name="Mol. Ecol.">
        <title>Comparative and population genomic landscape of Phellinus noxius: A hypervariable fungus causing root rot in trees.</title>
        <authorList>
            <person name="Chung C.L."/>
            <person name="Lee T.J."/>
            <person name="Akiba M."/>
            <person name="Lee H.H."/>
            <person name="Kuo T.H."/>
            <person name="Liu D."/>
            <person name="Ke H.M."/>
            <person name="Yokoi T."/>
            <person name="Roa M.B."/>
            <person name="Lu M.J."/>
            <person name="Chang Y.Y."/>
            <person name="Ann P.J."/>
            <person name="Tsai J.N."/>
            <person name="Chen C.Y."/>
            <person name="Tzean S.S."/>
            <person name="Ota Y."/>
            <person name="Hattori T."/>
            <person name="Sahashi N."/>
            <person name="Liou R.F."/>
            <person name="Kikuchi T."/>
            <person name="Tsai I.J."/>
        </authorList>
    </citation>
    <scope>NUCLEOTIDE SEQUENCE [LARGE SCALE GENOMIC DNA]</scope>
    <source>
        <strain evidence="7 8">FFPRI411160</strain>
    </source>
</reference>
<protein>
    <recommendedName>
        <fullName evidence="1">glutathione transferase</fullName>
        <ecNumber evidence="1">2.5.1.18</ecNumber>
    </recommendedName>
</protein>
<dbReference type="InterPro" id="IPR036249">
    <property type="entry name" value="Thioredoxin-like_sf"/>
</dbReference>
<dbReference type="GO" id="GO:0005737">
    <property type="term" value="C:cytoplasm"/>
    <property type="evidence" value="ECO:0007669"/>
    <property type="project" value="TreeGrafter"/>
</dbReference>
<evidence type="ECO:0000256" key="1">
    <source>
        <dbReference type="ARBA" id="ARBA00012452"/>
    </source>
</evidence>
<dbReference type="InterPro" id="IPR004046">
    <property type="entry name" value="GST_C"/>
</dbReference>
<keyword evidence="2" id="KW-0808">Transferase</keyword>
<dbReference type="InterPro" id="IPR040079">
    <property type="entry name" value="Glutathione_S-Trfase"/>
</dbReference>
<dbReference type="InterPro" id="IPR010987">
    <property type="entry name" value="Glutathione-S-Trfase_C-like"/>
</dbReference>
<dbReference type="STRING" id="2282107.A0A286U5Y9"/>
<dbReference type="InterPro" id="IPR036282">
    <property type="entry name" value="Glutathione-S-Trfase_C_sf"/>
</dbReference>